<dbReference type="GO" id="GO:0005886">
    <property type="term" value="C:plasma membrane"/>
    <property type="evidence" value="ECO:0007669"/>
    <property type="project" value="TreeGrafter"/>
</dbReference>
<protein>
    <submittedName>
        <fullName evidence="3">Cell division protein FtsI/penicillin-binding protein 2</fullName>
    </submittedName>
</protein>
<name>A0A4Q7PM64_9FIRM</name>
<evidence type="ECO:0000313" key="4">
    <source>
        <dbReference type="Proteomes" id="UP000292927"/>
    </source>
</evidence>
<dbReference type="PANTHER" id="PTHR30627:SF24">
    <property type="entry name" value="PENICILLIN-BINDING PROTEIN 4B"/>
    <property type="match status" value="1"/>
</dbReference>
<sequence>MAVTFGLIFAGLMCYYGYFLSVQADQVINNPYNTRIAAMAGKVIRGDITDKNGNLLATSQVQEDDSVLRVYPYGRTFAQAVGYHSKGGSGIEAAMNFELLSSHSGILKGLVNDVTHQKGQGDTVVTTLDARIQQAAYDALGDYSGAVVAMEPGTGKILAMVSKPDYDPNQINEIWDRLVGEGSTETCLLNRVTQGLYPPGSTFKILTALEYIREHPDDWEDYTYECDGAFEYGDYTIRCSENAVHGHMTVRSALAKSCNGAFANMAESLDKDAMRSLCDAVGYNSRLDMALPQSATSFPIDQNTDTWQMLQSVIGQGKTQTTPLVNALMAASVANGGTIMKPYLIDRVEGANGKIQEKNMPQSLSKVMTPEEAELMTELMVGVINEGTGSVGGSDQYQVAGKTGSAQYDSSENTHALFVGFAPADNPKIVVSVIVEQGGSGGRVAAPIAKAVMDAALLQ</sequence>
<dbReference type="InterPro" id="IPR054120">
    <property type="entry name" value="PBPA_dimer"/>
</dbReference>
<feature type="domain" description="Penicillin binding protein A dimerisation" evidence="2">
    <location>
        <begin position="45"/>
        <end position="124"/>
    </location>
</feature>
<dbReference type="Pfam" id="PF00905">
    <property type="entry name" value="Transpeptidase"/>
    <property type="match status" value="1"/>
</dbReference>
<dbReference type="SUPFAM" id="SSF56601">
    <property type="entry name" value="beta-lactamase/transpeptidase-like"/>
    <property type="match status" value="1"/>
</dbReference>
<dbReference type="InterPro" id="IPR050515">
    <property type="entry name" value="Beta-lactam/transpept"/>
</dbReference>
<reference evidence="3 4" key="1">
    <citation type="submission" date="2019-02" db="EMBL/GenBank/DDBJ databases">
        <title>Genomic Encyclopedia of Type Strains, Phase IV (KMG-IV): sequencing the most valuable type-strain genomes for metagenomic binning, comparative biology and taxonomic classification.</title>
        <authorList>
            <person name="Goeker M."/>
        </authorList>
    </citation>
    <scope>NUCLEOTIDE SEQUENCE [LARGE SCALE GENOMIC DNA]</scope>
    <source>
        <strain evidence="3 4">DSM 29486</strain>
    </source>
</reference>
<accession>A0A4Q7PM64</accession>
<keyword evidence="3" id="KW-0131">Cell cycle</keyword>
<comment type="caution">
    <text evidence="3">The sequence shown here is derived from an EMBL/GenBank/DDBJ whole genome shotgun (WGS) entry which is preliminary data.</text>
</comment>
<dbReference type="RefSeq" id="WP_330520831.1">
    <property type="nucleotide sequence ID" value="NZ_SGXF01000001.1"/>
</dbReference>
<feature type="domain" description="Penicillin-binding protein transpeptidase" evidence="1">
    <location>
        <begin position="145"/>
        <end position="454"/>
    </location>
</feature>
<dbReference type="Proteomes" id="UP000292927">
    <property type="component" value="Unassembled WGS sequence"/>
</dbReference>
<dbReference type="SUPFAM" id="SSF56519">
    <property type="entry name" value="Penicillin binding protein dimerisation domain"/>
    <property type="match status" value="1"/>
</dbReference>
<dbReference type="InterPro" id="IPR012338">
    <property type="entry name" value="Beta-lactam/transpept-like"/>
</dbReference>
<dbReference type="Gene3D" id="3.90.1310.10">
    <property type="entry name" value="Penicillin-binding protein 2a (Domain 2)"/>
    <property type="match status" value="1"/>
</dbReference>
<dbReference type="Gene3D" id="3.40.710.10">
    <property type="entry name" value="DD-peptidase/beta-lactamase superfamily"/>
    <property type="match status" value="1"/>
</dbReference>
<gene>
    <name evidence="3" type="ORF">EV209_0125</name>
</gene>
<dbReference type="GO" id="GO:0071972">
    <property type="term" value="F:peptidoglycan L,D-transpeptidase activity"/>
    <property type="evidence" value="ECO:0007669"/>
    <property type="project" value="TreeGrafter"/>
</dbReference>
<organism evidence="3 4">
    <name type="scientific">Cuneatibacter caecimuris</name>
    <dbReference type="NCBI Taxonomy" id="1796618"/>
    <lineage>
        <taxon>Bacteria</taxon>
        <taxon>Bacillati</taxon>
        <taxon>Bacillota</taxon>
        <taxon>Clostridia</taxon>
        <taxon>Lachnospirales</taxon>
        <taxon>Lachnospiraceae</taxon>
        <taxon>Cuneatibacter</taxon>
    </lineage>
</organism>
<dbReference type="PANTHER" id="PTHR30627">
    <property type="entry name" value="PEPTIDOGLYCAN D,D-TRANSPEPTIDASE"/>
    <property type="match status" value="1"/>
</dbReference>
<dbReference type="GO" id="GO:0008658">
    <property type="term" value="F:penicillin binding"/>
    <property type="evidence" value="ECO:0007669"/>
    <property type="project" value="InterPro"/>
</dbReference>
<dbReference type="GO" id="GO:0071555">
    <property type="term" value="P:cell wall organization"/>
    <property type="evidence" value="ECO:0007669"/>
    <property type="project" value="TreeGrafter"/>
</dbReference>
<proteinExistence type="predicted"/>
<evidence type="ECO:0000313" key="3">
    <source>
        <dbReference type="EMBL" id="RZT02021.1"/>
    </source>
</evidence>
<evidence type="ECO:0000259" key="2">
    <source>
        <dbReference type="Pfam" id="PF21922"/>
    </source>
</evidence>
<dbReference type="InterPro" id="IPR036138">
    <property type="entry name" value="PBP_dimer_sf"/>
</dbReference>
<dbReference type="AlphaFoldDB" id="A0A4Q7PM64"/>
<keyword evidence="3" id="KW-0132">Cell division</keyword>
<dbReference type="InterPro" id="IPR001460">
    <property type="entry name" value="PCN-bd_Tpept"/>
</dbReference>
<evidence type="ECO:0000259" key="1">
    <source>
        <dbReference type="Pfam" id="PF00905"/>
    </source>
</evidence>
<dbReference type="Pfam" id="PF21922">
    <property type="entry name" value="PBP_dimer_2"/>
    <property type="match status" value="1"/>
</dbReference>
<dbReference type="EMBL" id="SGXF01000001">
    <property type="protein sequence ID" value="RZT02021.1"/>
    <property type="molecule type" value="Genomic_DNA"/>
</dbReference>
<keyword evidence="4" id="KW-1185">Reference proteome</keyword>
<dbReference type="GO" id="GO:0051301">
    <property type="term" value="P:cell division"/>
    <property type="evidence" value="ECO:0007669"/>
    <property type="project" value="UniProtKB-KW"/>
</dbReference>